<evidence type="ECO:0000313" key="4">
    <source>
        <dbReference type="Proteomes" id="UP000254425"/>
    </source>
</evidence>
<dbReference type="InterPro" id="IPR011991">
    <property type="entry name" value="ArsR-like_HTH"/>
</dbReference>
<dbReference type="NCBIfam" id="NF033788">
    <property type="entry name" value="HTH_metalloreg"/>
    <property type="match status" value="1"/>
</dbReference>
<dbReference type="PROSITE" id="PS50987">
    <property type="entry name" value="HTH_ARSR_2"/>
    <property type="match status" value="1"/>
</dbReference>
<dbReference type="PANTHER" id="PTHR38600:SF1">
    <property type="entry name" value="TRANSCRIPTIONAL REGULATORY PROTEIN"/>
    <property type="match status" value="1"/>
</dbReference>
<dbReference type="AlphaFoldDB" id="A0A345XWL3"/>
<dbReference type="InterPro" id="IPR036388">
    <property type="entry name" value="WH-like_DNA-bd_sf"/>
</dbReference>
<dbReference type="GO" id="GO:0003700">
    <property type="term" value="F:DNA-binding transcription factor activity"/>
    <property type="evidence" value="ECO:0007669"/>
    <property type="project" value="InterPro"/>
</dbReference>
<dbReference type="RefSeq" id="WP_208882671.1">
    <property type="nucleotide sequence ID" value="NZ_CP031320.1"/>
</dbReference>
<dbReference type="Gene3D" id="1.10.10.10">
    <property type="entry name" value="Winged helix-like DNA-binding domain superfamily/Winged helix DNA-binding domain"/>
    <property type="match status" value="1"/>
</dbReference>
<keyword evidence="4" id="KW-1185">Reference proteome</keyword>
<dbReference type="PANTHER" id="PTHR38600">
    <property type="entry name" value="TRANSCRIPTIONAL REGULATORY PROTEIN"/>
    <property type="match status" value="1"/>
</dbReference>
<dbReference type="Proteomes" id="UP000254425">
    <property type="component" value="Chromosome"/>
</dbReference>
<sequence>MRTVEAAGDRVFAALASPVRREVLRLLRDEGPQPVARLAERFDMARPSLSEHLKVLREAELVSERKVGRQRLYRLEAVPLNDVQDWLSPFERFWREKLAGLRDVLDAMEDVEEADSPAQTQTDRTDQTGGDAAAEGTGAP</sequence>
<dbReference type="Pfam" id="PF12840">
    <property type="entry name" value="HTH_20"/>
    <property type="match status" value="1"/>
</dbReference>
<protein>
    <submittedName>
        <fullName evidence="3">ArsR family transcriptional regulator</fullName>
    </submittedName>
</protein>
<proteinExistence type="predicted"/>
<reference evidence="3 4" key="1">
    <citation type="submission" date="2018-07" db="EMBL/GenBank/DDBJ databases">
        <title>Draft genome of the type strain Streptomyces armeniacus ATCC 15676.</title>
        <authorList>
            <person name="Labana P."/>
            <person name="Gosse J.T."/>
            <person name="Boddy C.N."/>
        </authorList>
    </citation>
    <scope>NUCLEOTIDE SEQUENCE [LARGE SCALE GENOMIC DNA]</scope>
    <source>
        <strain evidence="3 4">ATCC 15676</strain>
    </source>
</reference>
<name>A0A345XWL3_9ACTN</name>
<feature type="compositionally biased region" description="Low complexity" evidence="1">
    <location>
        <begin position="118"/>
        <end position="140"/>
    </location>
</feature>
<dbReference type="PRINTS" id="PR00778">
    <property type="entry name" value="HTHARSR"/>
</dbReference>
<dbReference type="SMART" id="SM00418">
    <property type="entry name" value="HTH_ARSR"/>
    <property type="match status" value="1"/>
</dbReference>
<feature type="domain" description="HTH arsR-type" evidence="2">
    <location>
        <begin position="1"/>
        <end position="95"/>
    </location>
</feature>
<dbReference type="InterPro" id="IPR036390">
    <property type="entry name" value="WH_DNA-bd_sf"/>
</dbReference>
<dbReference type="KEGG" id="sarm:DVA86_28895"/>
<dbReference type="CDD" id="cd00090">
    <property type="entry name" value="HTH_ARSR"/>
    <property type="match status" value="1"/>
</dbReference>
<dbReference type="SUPFAM" id="SSF46785">
    <property type="entry name" value="Winged helix' DNA-binding domain"/>
    <property type="match status" value="1"/>
</dbReference>
<feature type="region of interest" description="Disordered" evidence="1">
    <location>
        <begin position="109"/>
        <end position="140"/>
    </location>
</feature>
<accession>A0A345XWL3</accession>
<dbReference type="InterPro" id="IPR001845">
    <property type="entry name" value="HTH_ArsR_DNA-bd_dom"/>
</dbReference>
<gene>
    <name evidence="3" type="ORF">DVA86_28895</name>
</gene>
<organism evidence="3 4">
    <name type="scientific">Streptomyces armeniacus</name>
    <dbReference type="NCBI Taxonomy" id="83291"/>
    <lineage>
        <taxon>Bacteria</taxon>
        <taxon>Bacillati</taxon>
        <taxon>Actinomycetota</taxon>
        <taxon>Actinomycetes</taxon>
        <taxon>Kitasatosporales</taxon>
        <taxon>Streptomycetaceae</taxon>
        <taxon>Streptomyces</taxon>
    </lineage>
</organism>
<evidence type="ECO:0000313" key="3">
    <source>
        <dbReference type="EMBL" id="AXK36029.1"/>
    </source>
</evidence>
<evidence type="ECO:0000256" key="1">
    <source>
        <dbReference type="SAM" id="MobiDB-lite"/>
    </source>
</evidence>
<evidence type="ECO:0000259" key="2">
    <source>
        <dbReference type="PROSITE" id="PS50987"/>
    </source>
</evidence>
<dbReference type="EMBL" id="CP031320">
    <property type="protein sequence ID" value="AXK36029.1"/>
    <property type="molecule type" value="Genomic_DNA"/>
</dbReference>